<keyword evidence="1" id="KW-0472">Membrane</keyword>
<organism evidence="2 3">
    <name type="scientific">Pseudomonas fluorescens</name>
    <dbReference type="NCBI Taxonomy" id="294"/>
    <lineage>
        <taxon>Bacteria</taxon>
        <taxon>Pseudomonadati</taxon>
        <taxon>Pseudomonadota</taxon>
        <taxon>Gammaproteobacteria</taxon>
        <taxon>Pseudomonadales</taxon>
        <taxon>Pseudomonadaceae</taxon>
        <taxon>Pseudomonas</taxon>
    </lineage>
</organism>
<accession>A0A944HEP1</accession>
<gene>
    <name evidence="2" type="ORF">J7E47_23145</name>
</gene>
<keyword evidence="1" id="KW-0812">Transmembrane</keyword>
<dbReference type="Proteomes" id="UP000692896">
    <property type="component" value="Unassembled WGS sequence"/>
</dbReference>
<keyword evidence="1" id="KW-1133">Transmembrane helix</keyword>
<evidence type="ECO:0000313" key="2">
    <source>
        <dbReference type="EMBL" id="MBT2331616.1"/>
    </source>
</evidence>
<sequence length="137" mass="15512">MGHQIFHGSIGQVAGKNIINHPKWDQLTSDELKRVMAEYKRERRGAFFRQWINLAALLLLLACTAFGIWGWYMIRIDGLSGEISAAKWVAFGCFVAVITGAALWLHLIRQAAITTISELDDDLKDINGVLRFRKAKR</sequence>
<feature type="transmembrane region" description="Helical" evidence="1">
    <location>
        <begin position="51"/>
        <end position="74"/>
    </location>
</feature>
<reference evidence="2" key="1">
    <citation type="submission" date="2021-03" db="EMBL/GenBank/DDBJ databases">
        <title>Genomic analysis provides insights into the functional capacity of soil bacteria communities inhabiting an altitudinal gradient in the Atacama Desert.</title>
        <authorList>
            <person name="Gonzalez M."/>
            <person name="Maldonado J."/>
            <person name="Maza F."/>
            <person name="Hodar C."/>
            <person name="Cortes M."/>
            <person name="Palma R."/>
            <person name="Andreani C."/>
            <person name="Gaete A."/>
            <person name="Vasquez-Dean J."/>
            <person name="Acuna V."/>
            <person name="Aguado M."/>
            <person name="Mandakovic D."/>
            <person name="Latorre M."/>
            <person name="Orellana A."/>
            <person name="Gutierrez R."/>
            <person name="Montecino M."/>
            <person name="Allende M."/>
            <person name="Maass A."/>
            <person name="Cambiazo V."/>
        </authorList>
    </citation>
    <scope>NUCLEOTIDE SEQUENCE</scope>
    <source>
        <strain evidence="2">ISL-25</strain>
    </source>
</reference>
<evidence type="ECO:0000256" key="1">
    <source>
        <dbReference type="SAM" id="Phobius"/>
    </source>
</evidence>
<evidence type="ECO:0000313" key="3">
    <source>
        <dbReference type="Proteomes" id="UP000692896"/>
    </source>
</evidence>
<dbReference type="EMBL" id="JAGGOB010000056">
    <property type="protein sequence ID" value="MBT2331616.1"/>
    <property type="molecule type" value="Genomic_DNA"/>
</dbReference>
<dbReference type="AlphaFoldDB" id="A0A944HEP1"/>
<proteinExistence type="predicted"/>
<name>A0A944HEP1_PSEFL</name>
<comment type="caution">
    <text evidence="2">The sequence shown here is derived from an EMBL/GenBank/DDBJ whole genome shotgun (WGS) entry which is preliminary data.</text>
</comment>
<feature type="transmembrane region" description="Helical" evidence="1">
    <location>
        <begin position="86"/>
        <end position="107"/>
    </location>
</feature>
<evidence type="ECO:0008006" key="4">
    <source>
        <dbReference type="Google" id="ProtNLM"/>
    </source>
</evidence>
<dbReference type="RefSeq" id="WP_214912909.1">
    <property type="nucleotide sequence ID" value="NZ_JAGGNX010000004.1"/>
</dbReference>
<protein>
    <recommendedName>
        <fullName evidence="4">Transmembrane protein</fullName>
    </recommendedName>
</protein>